<sequence>MRSIDELSAESARAIEGVVFDVDDTLTKGGIVEQEAYAALFRLRDAGLARIAVTGRPLGWMEPVALLWPIDLAVGENGAGWIWRDGRVARRGWFDAQRSDDVLARVRARVREEMPDVREADDQPLRRCDLAFDVGETVSLSRERIARLVAIIEACGARAVVSTVHAHAMPGAWDKACGTVRAVRDVLGVDEARLRERFLFVGDSGNDAAAFSFFAHTAGVANVRDHLRALPVAPRFVAREARGRGFAEIVDVLLARRRA</sequence>
<dbReference type="RefSeq" id="WP_053233451.1">
    <property type="nucleotide sequence ID" value="NZ_CP011125.1"/>
</dbReference>
<dbReference type="EMBL" id="CP011125">
    <property type="protein sequence ID" value="AKF06262.1"/>
    <property type="molecule type" value="Genomic_DNA"/>
</dbReference>
<organism evidence="1 2">
    <name type="scientific">Sandaracinus amylolyticus</name>
    <dbReference type="NCBI Taxonomy" id="927083"/>
    <lineage>
        <taxon>Bacteria</taxon>
        <taxon>Pseudomonadati</taxon>
        <taxon>Myxococcota</taxon>
        <taxon>Polyangia</taxon>
        <taxon>Polyangiales</taxon>
        <taxon>Sandaracinaceae</taxon>
        <taxon>Sandaracinus</taxon>
    </lineage>
</organism>
<accession>A0A0F6W338</accession>
<protein>
    <submittedName>
        <fullName evidence="1">Haloacid dehalogenase-like hydrolase</fullName>
    </submittedName>
</protein>
<dbReference type="Gene3D" id="3.40.50.1000">
    <property type="entry name" value="HAD superfamily/HAD-like"/>
    <property type="match status" value="1"/>
</dbReference>
<dbReference type="OrthoDB" id="5292903at2"/>
<dbReference type="STRING" id="927083.DB32_003411"/>
<reference evidence="1 2" key="1">
    <citation type="submission" date="2015-03" db="EMBL/GenBank/DDBJ databases">
        <title>Genome assembly of Sandaracinus amylolyticus DSM 53668.</title>
        <authorList>
            <person name="Sharma G."/>
            <person name="Subramanian S."/>
        </authorList>
    </citation>
    <scope>NUCLEOTIDE SEQUENCE [LARGE SCALE GENOMIC DNA]</scope>
    <source>
        <strain evidence="1 2">DSM 53668</strain>
    </source>
</reference>
<keyword evidence="1" id="KW-0378">Hydrolase</keyword>
<dbReference type="SUPFAM" id="SSF56784">
    <property type="entry name" value="HAD-like"/>
    <property type="match status" value="1"/>
</dbReference>
<evidence type="ECO:0000313" key="2">
    <source>
        <dbReference type="Proteomes" id="UP000034883"/>
    </source>
</evidence>
<evidence type="ECO:0000313" key="1">
    <source>
        <dbReference type="EMBL" id="AKF06262.1"/>
    </source>
</evidence>
<dbReference type="InterPro" id="IPR006379">
    <property type="entry name" value="HAD-SF_hydro_IIB"/>
</dbReference>
<dbReference type="InterPro" id="IPR036412">
    <property type="entry name" value="HAD-like_sf"/>
</dbReference>
<dbReference type="AlphaFoldDB" id="A0A0F6W338"/>
<gene>
    <name evidence="1" type="ORF">DB32_003411</name>
</gene>
<name>A0A0F6W338_9BACT</name>
<keyword evidence="2" id="KW-1185">Reference proteome</keyword>
<dbReference type="GO" id="GO:0016791">
    <property type="term" value="F:phosphatase activity"/>
    <property type="evidence" value="ECO:0007669"/>
    <property type="project" value="UniProtKB-ARBA"/>
</dbReference>
<proteinExistence type="predicted"/>
<dbReference type="InterPro" id="IPR023214">
    <property type="entry name" value="HAD_sf"/>
</dbReference>
<dbReference type="Proteomes" id="UP000034883">
    <property type="component" value="Chromosome"/>
</dbReference>
<dbReference type="KEGG" id="samy:DB32_003411"/>
<dbReference type="Gene3D" id="3.90.1070.10">
    <property type="match status" value="1"/>
</dbReference>
<dbReference type="NCBIfam" id="TIGR01484">
    <property type="entry name" value="HAD-SF-IIB"/>
    <property type="match status" value="1"/>
</dbReference>